<sequence length="40" mass="4606">IVMTEIQHHYHSSDDRNVTSSSYVVADFCHWPICELLNTG</sequence>
<evidence type="ECO:0000313" key="2">
    <source>
        <dbReference type="Proteomes" id="UP000789702"/>
    </source>
</evidence>
<comment type="caution">
    <text evidence="1">The sequence shown here is derived from an EMBL/GenBank/DDBJ whole genome shotgun (WGS) entry which is preliminary data.</text>
</comment>
<accession>A0ACA9QK84</accession>
<organism evidence="1 2">
    <name type="scientific">Dentiscutata heterogama</name>
    <dbReference type="NCBI Taxonomy" id="1316150"/>
    <lineage>
        <taxon>Eukaryota</taxon>
        <taxon>Fungi</taxon>
        <taxon>Fungi incertae sedis</taxon>
        <taxon>Mucoromycota</taxon>
        <taxon>Glomeromycotina</taxon>
        <taxon>Glomeromycetes</taxon>
        <taxon>Diversisporales</taxon>
        <taxon>Gigasporaceae</taxon>
        <taxon>Dentiscutata</taxon>
    </lineage>
</organism>
<gene>
    <name evidence="1" type="ORF">DHETER_LOCUS14699</name>
</gene>
<feature type="non-terminal residue" evidence="1">
    <location>
        <position position="1"/>
    </location>
</feature>
<name>A0ACA9QK84_9GLOM</name>
<dbReference type="EMBL" id="CAJVPU010046626">
    <property type="protein sequence ID" value="CAG8752009.1"/>
    <property type="molecule type" value="Genomic_DNA"/>
</dbReference>
<feature type="non-terminal residue" evidence="1">
    <location>
        <position position="40"/>
    </location>
</feature>
<evidence type="ECO:0000313" key="1">
    <source>
        <dbReference type="EMBL" id="CAG8752009.1"/>
    </source>
</evidence>
<dbReference type="Proteomes" id="UP000789702">
    <property type="component" value="Unassembled WGS sequence"/>
</dbReference>
<reference evidence="1" key="1">
    <citation type="submission" date="2021-06" db="EMBL/GenBank/DDBJ databases">
        <authorList>
            <person name="Kallberg Y."/>
            <person name="Tangrot J."/>
            <person name="Rosling A."/>
        </authorList>
    </citation>
    <scope>NUCLEOTIDE SEQUENCE</scope>
    <source>
        <strain evidence="1">IL203A</strain>
    </source>
</reference>
<protein>
    <submittedName>
        <fullName evidence="1">11433_t:CDS:1</fullName>
    </submittedName>
</protein>
<proteinExistence type="predicted"/>
<keyword evidence="2" id="KW-1185">Reference proteome</keyword>